<keyword evidence="4" id="KW-1185">Reference proteome</keyword>
<dbReference type="InterPro" id="IPR006694">
    <property type="entry name" value="Fatty_acid_hydroxylase"/>
</dbReference>
<organism evidence="3 4">
    <name type="scientific">Cupriavidus basilensis</name>
    <dbReference type="NCBI Taxonomy" id="68895"/>
    <lineage>
        <taxon>Bacteria</taxon>
        <taxon>Pseudomonadati</taxon>
        <taxon>Pseudomonadota</taxon>
        <taxon>Betaproteobacteria</taxon>
        <taxon>Burkholderiales</taxon>
        <taxon>Burkholderiaceae</taxon>
        <taxon>Cupriavidus</taxon>
    </lineage>
</organism>
<feature type="transmembrane region" description="Helical" evidence="1">
    <location>
        <begin position="154"/>
        <end position="172"/>
    </location>
</feature>
<sequence>MRPHLQNLLILTIMLGFAGMEFVTRRYKRSVHATHDDTKLELAMFVSLLAVTQPLALLVTNKLCVWLIPQQQGAWADLPWWAMVAIMLVCDDMTQYWWHRLSHSPLLWPLHRAHHTAQYMSIRMTYRNNFFYYLMMPGLWIAGVLLYLGFAKVYGVYIVVKLAVILGAHSAWRWDEPLYRIRALRPVMWVLERTISTPATHWAHHALTNEDGIGHYKGNFGNLLFFWDILFGSAHITRKYPARVGLQDDLLFGQERWFTQMFYPLFQSRREHSALRFGGRAYAEASADAALPHGERTQA</sequence>
<feature type="transmembrane region" description="Helical" evidence="1">
    <location>
        <begin position="6"/>
        <end position="24"/>
    </location>
</feature>
<name>A0ABT6AV35_9BURK</name>
<feature type="domain" description="Fatty acid hydroxylase" evidence="2">
    <location>
        <begin position="85"/>
        <end position="233"/>
    </location>
</feature>
<feature type="transmembrane region" description="Helical" evidence="1">
    <location>
        <begin position="45"/>
        <end position="68"/>
    </location>
</feature>
<dbReference type="EMBL" id="JARJLM010000439">
    <property type="protein sequence ID" value="MDF3836455.1"/>
    <property type="molecule type" value="Genomic_DNA"/>
</dbReference>
<reference evidence="3 4" key="1">
    <citation type="submission" date="2023-03" db="EMBL/GenBank/DDBJ databases">
        <title>Draft assemblies of triclosan tolerant bacteria isolated from returned activated sludge.</title>
        <authorList>
            <person name="Van Hamelsveld S."/>
        </authorList>
    </citation>
    <scope>NUCLEOTIDE SEQUENCE [LARGE SCALE GENOMIC DNA]</scope>
    <source>
        <strain evidence="3 4">GW210010_S58</strain>
    </source>
</reference>
<keyword evidence="1" id="KW-1133">Transmembrane helix</keyword>
<protein>
    <submittedName>
        <fullName evidence="3">Sterol desaturase family protein</fullName>
    </submittedName>
</protein>
<dbReference type="Proteomes" id="UP001216674">
    <property type="component" value="Unassembled WGS sequence"/>
</dbReference>
<keyword evidence="1" id="KW-0812">Transmembrane</keyword>
<evidence type="ECO:0000256" key="1">
    <source>
        <dbReference type="SAM" id="Phobius"/>
    </source>
</evidence>
<dbReference type="Pfam" id="PF04116">
    <property type="entry name" value="FA_hydroxylase"/>
    <property type="match status" value="1"/>
</dbReference>
<dbReference type="RefSeq" id="WP_017230516.1">
    <property type="nucleotide sequence ID" value="NZ_JARJLM010000439.1"/>
</dbReference>
<evidence type="ECO:0000313" key="3">
    <source>
        <dbReference type="EMBL" id="MDF3836455.1"/>
    </source>
</evidence>
<proteinExistence type="predicted"/>
<evidence type="ECO:0000259" key="2">
    <source>
        <dbReference type="Pfam" id="PF04116"/>
    </source>
</evidence>
<feature type="transmembrane region" description="Helical" evidence="1">
    <location>
        <begin position="130"/>
        <end position="148"/>
    </location>
</feature>
<gene>
    <name evidence="3" type="ORF">P3W85_26395</name>
</gene>
<accession>A0ABT6AV35</accession>
<keyword evidence="1" id="KW-0472">Membrane</keyword>
<evidence type="ECO:0000313" key="4">
    <source>
        <dbReference type="Proteomes" id="UP001216674"/>
    </source>
</evidence>
<comment type="caution">
    <text evidence="3">The sequence shown here is derived from an EMBL/GenBank/DDBJ whole genome shotgun (WGS) entry which is preliminary data.</text>
</comment>